<dbReference type="SUPFAM" id="SSF46785">
    <property type="entry name" value="Winged helix' DNA-binding domain"/>
    <property type="match status" value="1"/>
</dbReference>
<dbReference type="Gene3D" id="1.10.10.10">
    <property type="entry name" value="Winged helix-like DNA-binding domain superfamily/Winged helix DNA-binding domain"/>
    <property type="match status" value="1"/>
</dbReference>
<dbReference type="Pfam" id="PF12802">
    <property type="entry name" value="MarR_2"/>
    <property type="match status" value="1"/>
</dbReference>
<organism evidence="3 4">
    <name type="scientific">Auraticoccus cholistanensis</name>
    <dbReference type="NCBI Taxonomy" id="2656650"/>
    <lineage>
        <taxon>Bacteria</taxon>
        <taxon>Bacillati</taxon>
        <taxon>Actinomycetota</taxon>
        <taxon>Actinomycetes</taxon>
        <taxon>Propionibacteriales</taxon>
        <taxon>Propionibacteriaceae</taxon>
        <taxon>Auraticoccus</taxon>
    </lineage>
</organism>
<evidence type="ECO:0000256" key="1">
    <source>
        <dbReference type="ARBA" id="ARBA00006479"/>
    </source>
</evidence>
<dbReference type="Gene3D" id="3.30.420.40">
    <property type="match status" value="2"/>
</dbReference>
<dbReference type="PANTHER" id="PTHR18964:SF149">
    <property type="entry name" value="BIFUNCTIONAL UDP-N-ACETYLGLUCOSAMINE 2-EPIMERASE_N-ACETYLMANNOSAMINE KINASE"/>
    <property type="match status" value="1"/>
</dbReference>
<dbReference type="Proteomes" id="UP000435304">
    <property type="component" value="Unassembled WGS sequence"/>
</dbReference>
<name>A0A6A9URK8_9ACTN</name>
<evidence type="ECO:0000313" key="4">
    <source>
        <dbReference type="Proteomes" id="UP000435304"/>
    </source>
</evidence>
<dbReference type="SUPFAM" id="SSF53067">
    <property type="entry name" value="Actin-like ATPase domain"/>
    <property type="match status" value="1"/>
</dbReference>
<dbReference type="InterPro" id="IPR049874">
    <property type="entry name" value="ROK_cs"/>
</dbReference>
<keyword evidence="4" id="KW-1185">Reference proteome</keyword>
<gene>
    <name evidence="3" type="ORF">GC722_04605</name>
</gene>
<dbReference type="Pfam" id="PF00480">
    <property type="entry name" value="ROK"/>
    <property type="match status" value="1"/>
</dbReference>
<dbReference type="InterPro" id="IPR036388">
    <property type="entry name" value="WH-like_DNA-bd_sf"/>
</dbReference>
<comment type="caution">
    <text evidence="3">The sequence shown here is derived from an EMBL/GenBank/DDBJ whole genome shotgun (WGS) entry which is preliminary data.</text>
</comment>
<dbReference type="InterPro" id="IPR036390">
    <property type="entry name" value="WH_DNA-bd_sf"/>
</dbReference>
<dbReference type="PANTHER" id="PTHR18964">
    <property type="entry name" value="ROK (REPRESSOR, ORF, KINASE) FAMILY"/>
    <property type="match status" value="1"/>
</dbReference>
<dbReference type="GO" id="GO:0003700">
    <property type="term" value="F:DNA-binding transcription factor activity"/>
    <property type="evidence" value="ECO:0007669"/>
    <property type="project" value="InterPro"/>
</dbReference>
<protein>
    <submittedName>
        <fullName evidence="3">ROK family protein</fullName>
    </submittedName>
</protein>
<dbReference type="RefSeq" id="WP_156608343.1">
    <property type="nucleotide sequence ID" value="NZ_WPCU01000004.1"/>
</dbReference>
<sequence length="387" mass="39731">MAPALSPSTARVLGTLIREGPTSRMQLARMTGLTPGGITRAISPLVDSGLVRETAARPAGGRGRPATALEVQADRELQVGVKVTATGLVAVLCDLRCRVLAEHHEELRGQDPPTVLEQVAELVRRWCREHPRVRRAGLSLSGDVDPSTGQVGYSPFLGWRDLPVGRLLAGMVDVPVVVENDVRALLTGEHMAGTGAGAHSLAMVTIGAGIGCALLLEGRVVHGSHGVLGEIGHVLADSAGPRCHCGNVGCVEALAGEAAVLEQMAGRGHPGLTVPEVVAMARAGSADAREVLAGAGRAIGIGLATLANLFGPAVIVLTGEAVGGPDGDYDVMAPSVREEFARRAFGSAADCELVLRPLTFTDWARGAAACAVAALLTSRAWNGEAAG</sequence>
<dbReference type="InterPro" id="IPR000835">
    <property type="entry name" value="HTH_MarR-typ"/>
</dbReference>
<dbReference type="EMBL" id="WPCU01000004">
    <property type="protein sequence ID" value="MVA75311.1"/>
    <property type="molecule type" value="Genomic_DNA"/>
</dbReference>
<feature type="domain" description="HTH marR-type" evidence="2">
    <location>
        <begin position="5"/>
        <end position="58"/>
    </location>
</feature>
<proteinExistence type="inferred from homology"/>
<evidence type="ECO:0000259" key="2">
    <source>
        <dbReference type="Pfam" id="PF12802"/>
    </source>
</evidence>
<dbReference type="AlphaFoldDB" id="A0A6A9URK8"/>
<dbReference type="InterPro" id="IPR000600">
    <property type="entry name" value="ROK"/>
</dbReference>
<comment type="similarity">
    <text evidence="1">Belongs to the ROK (NagC/XylR) family.</text>
</comment>
<accession>A0A6A9URK8</accession>
<reference evidence="3 4" key="1">
    <citation type="submission" date="2019-12" db="EMBL/GenBank/DDBJ databases">
        <title>Auraticoccus cholistani sp. nov., an actinomycete isolated from soil of Cholistan desert.</title>
        <authorList>
            <person name="Cheema M.T."/>
        </authorList>
    </citation>
    <scope>NUCLEOTIDE SEQUENCE [LARGE SCALE GENOMIC DNA]</scope>
    <source>
        <strain evidence="3 4">F435</strain>
    </source>
</reference>
<dbReference type="PROSITE" id="PS01125">
    <property type="entry name" value="ROK"/>
    <property type="match status" value="1"/>
</dbReference>
<evidence type="ECO:0000313" key="3">
    <source>
        <dbReference type="EMBL" id="MVA75311.1"/>
    </source>
</evidence>
<dbReference type="InterPro" id="IPR043129">
    <property type="entry name" value="ATPase_NBD"/>
</dbReference>